<dbReference type="SUPFAM" id="SSF48371">
    <property type="entry name" value="ARM repeat"/>
    <property type="match status" value="1"/>
</dbReference>
<dbReference type="AlphaFoldDB" id="A0A075I2V6"/>
<name>A0A075I2V6_9EURY</name>
<organism evidence="1">
    <name type="scientific">uncultured marine group II/III euryarchaeote KM3_89_E01</name>
    <dbReference type="NCBI Taxonomy" id="1456538"/>
    <lineage>
        <taxon>Archaea</taxon>
        <taxon>Methanobacteriati</taxon>
        <taxon>Methanobacteriota</taxon>
        <taxon>environmental samples</taxon>
    </lineage>
</organism>
<evidence type="ECO:0008006" key="2">
    <source>
        <dbReference type="Google" id="ProtNLM"/>
    </source>
</evidence>
<protein>
    <recommendedName>
        <fullName evidence="2">HEAT repeat domain-containing protein</fullName>
    </recommendedName>
</protein>
<dbReference type="EMBL" id="KF901162">
    <property type="protein sequence ID" value="AIF20328.1"/>
    <property type="molecule type" value="Genomic_DNA"/>
</dbReference>
<dbReference type="InterPro" id="IPR016024">
    <property type="entry name" value="ARM-type_fold"/>
</dbReference>
<accession>A0A075I2V6</accession>
<reference evidence="1" key="1">
    <citation type="journal article" date="2014" name="Genome Biol. Evol.">
        <title>Pangenome evidence for extensive interdomain horizontal transfer affecting lineage core and shell genes in uncultured planktonic thaumarchaeota and euryarchaeota.</title>
        <authorList>
            <person name="Deschamps P."/>
            <person name="Zivanovic Y."/>
            <person name="Moreira D."/>
            <person name="Rodriguez-Valera F."/>
            <person name="Lopez-Garcia P."/>
        </authorList>
    </citation>
    <scope>NUCLEOTIDE SEQUENCE</scope>
</reference>
<sequence>MKHSDGIAMDFSRQRQQTADIIHTRCLEMLNDLMVISVLDWPLPPPPIVDSELPLIEPESTTQVIEQVEGLFNVDRAKFNSLLDECRESMIPHRLSLTSDPDKEGEKWLLRRLVEVARKILFGVCEGWLAMALDRDAPDVTRWYTGIALANGLCIQGDGLAENRGYHILESIAMTSQPGRWPTRPLSGPHQLDWNQQNSSDINIDEESGGIDAAHWLLDALDQGNDERKVLLVKWMRLMLERPILVEKMALPNRFEQMVRSQPELVAAELVSCVPRLLEVNPESGLMVLTALQTRVESRVSIALADILPYLLRASLDVGLASLDQLADSEDSGARSAATAALKELATIDSEAFLSRIKKSATDEDSGIRRLFIQTCIRDYLELDRVDSQDILVPLWLENDEVAGVRMRELLLRMQDVDTESFAIIGNMIHTKSANSLDKFWSVLEIRNPERAKAWKAHITGQGPIPEPLN</sequence>
<proteinExistence type="predicted"/>
<evidence type="ECO:0000313" key="1">
    <source>
        <dbReference type="EMBL" id="AIF20328.1"/>
    </source>
</evidence>